<feature type="compositionally biased region" description="Low complexity" evidence="1">
    <location>
        <begin position="112"/>
        <end position="135"/>
    </location>
</feature>
<protein>
    <submittedName>
        <fullName evidence="2">Uncharacterized protein</fullName>
    </submittedName>
</protein>
<feature type="compositionally biased region" description="Low complexity" evidence="1">
    <location>
        <begin position="300"/>
        <end position="323"/>
    </location>
</feature>
<dbReference type="EMBL" id="JAAAIN010000626">
    <property type="protein sequence ID" value="KAG0312328.1"/>
    <property type="molecule type" value="Genomic_DNA"/>
</dbReference>
<dbReference type="Proteomes" id="UP000823405">
    <property type="component" value="Unassembled WGS sequence"/>
</dbReference>
<name>A0A9P6UM12_9FUNG</name>
<keyword evidence="3" id="KW-1185">Reference proteome</keyword>
<comment type="caution">
    <text evidence="2">The sequence shown here is derived from an EMBL/GenBank/DDBJ whole genome shotgun (WGS) entry which is preliminary data.</text>
</comment>
<reference evidence="2" key="1">
    <citation type="journal article" date="2020" name="Fungal Divers.">
        <title>Resolving the Mortierellaceae phylogeny through synthesis of multi-gene phylogenetics and phylogenomics.</title>
        <authorList>
            <person name="Vandepol N."/>
            <person name="Liber J."/>
            <person name="Desiro A."/>
            <person name="Na H."/>
            <person name="Kennedy M."/>
            <person name="Barry K."/>
            <person name="Grigoriev I.V."/>
            <person name="Miller A.N."/>
            <person name="O'Donnell K."/>
            <person name="Stajich J.E."/>
            <person name="Bonito G."/>
        </authorList>
    </citation>
    <scope>NUCLEOTIDE SEQUENCE</scope>
    <source>
        <strain evidence="2">NVP60</strain>
    </source>
</reference>
<proteinExistence type="predicted"/>
<gene>
    <name evidence="2" type="ORF">BGZ97_011283</name>
</gene>
<feature type="compositionally biased region" description="Low complexity" evidence="1">
    <location>
        <begin position="333"/>
        <end position="361"/>
    </location>
</feature>
<feature type="region of interest" description="Disordered" evidence="1">
    <location>
        <begin position="112"/>
        <end position="165"/>
    </location>
</feature>
<organism evidence="2 3">
    <name type="scientific">Linnemannia gamsii</name>
    <dbReference type="NCBI Taxonomy" id="64522"/>
    <lineage>
        <taxon>Eukaryota</taxon>
        <taxon>Fungi</taxon>
        <taxon>Fungi incertae sedis</taxon>
        <taxon>Mucoromycota</taxon>
        <taxon>Mortierellomycotina</taxon>
        <taxon>Mortierellomycetes</taxon>
        <taxon>Mortierellales</taxon>
        <taxon>Mortierellaceae</taxon>
        <taxon>Linnemannia</taxon>
    </lineage>
</organism>
<dbReference type="AlphaFoldDB" id="A0A9P6UM12"/>
<evidence type="ECO:0000313" key="2">
    <source>
        <dbReference type="EMBL" id="KAG0312328.1"/>
    </source>
</evidence>
<evidence type="ECO:0000256" key="1">
    <source>
        <dbReference type="SAM" id="MobiDB-lite"/>
    </source>
</evidence>
<sequence>MERQAKESVMNSGVRVWKAWCKDSCIEDKDSVTAEKLVVYIEDVVLPFDKKSHQAKRQSSFTTTPDHYQHQLQMPISSLESFIYPVLLLGIDQRRTLLEAAISYNNTSNNNYTGNNNSTDNNYTHNNNNSNCTSNASPVIGTTLDPHTTSSIKAEVPHTSVTAESTPSCNIVNEQDVPLPKDSTPKVSLQPSAGLHTAKTTTTTATLSAIFKEEPELKQMESIESSPHVSSYLRGLPPGHRFLQFPEWKIATAQATPPTILSQQPRPPPKSSFARPFFHSTIASAPSQHQDKNFMDYDSDTSSTLSSVSSRSSSYLFASRSPSQDPSDYQVEPMSPSLSPSYEPSSRASSSTPLPSRSGSESESESESNLQEERGDPSV</sequence>
<accession>A0A9P6UM12</accession>
<feature type="region of interest" description="Disordered" evidence="1">
    <location>
        <begin position="283"/>
        <end position="379"/>
    </location>
</feature>
<evidence type="ECO:0000313" key="3">
    <source>
        <dbReference type="Proteomes" id="UP000823405"/>
    </source>
</evidence>